<feature type="domain" description="EAL" evidence="4">
    <location>
        <begin position="883"/>
        <end position="1137"/>
    </location>
</feature>
<dbReference type="GO" id="GO:0071111">
    <property type="term" value="F:cyclic-guanylate-specific phosphodiesterase activity"/>
    <property type="evidence" value="ECO:0007669"/>
    <property type="project" value="UniProtKB-EC"/>
</dbReference>
<dbReference type="SMART" id="SM00065">
    <property type="entry name" value="GAF"/>
    <property type="match status" value="2"/>
</dbReference>
<evidence type="ECO:0000313" key="7">
    <source>
        <dbReference type="Proteomes" id="UP000252884"/>
    </source>
</evidence>
<dbReference type="SMART" id="SM00052">
    <property type="entry name" value="EAL"/>
    <property type="match status" value="1"/>
</dbReference>
<dbReference type="InterPro" id="IPR000014">
    <property type="entry name" value="PAS"/>
</dbReference>
<dbReference type="InterPro" id="IPR001633">
    <property type="entry name" value="EAL_dom"/>
</dbReference>
<dbReference type="EMBL" id="QPJK01000004">
    <property type="protein sequence ID" value="RCW71389.1"/>
    <property type="molecule type" value="Genomic_DNA"/>
</dbReference>
<dbReference type="GO" id="GO:0071732">
    <property type="term" value="P:cellular response to nitric oxide"/>
    <property type="evidence" value="ECO:0007669"/>
    <property type="project" value="UniProtKB-ARBA"/>
</dbReference>
<dbReference type="SMART" id="SM00091">
    <property type="entry name" value="PAS"/>
    <property type="match status" value="3"/>
</dbReference>
<dbReference type="Pfam" id="PF00563">
    <property type="entry name" value="EAL"/>
    <property type="match status" value="1"/>
</dbReference>
<evidence type="ECO:0000259" key="2">
    <source>
        <dbReference type="PROSITE" id="PS50112"/>
    </source>
</evidence>
<feature type="domain" description="PAC" evidence="3">
    <location>
        <begin position="193"/>
        <end position="245"/>
    </location>
</feature>
<dbReference type="SUPFAM" id="SSF141868">
    <property type="entry name" value="EAL domain-like"/>
    <property type="match status" value="1"/>
</dbReference>
<evidence type="ECO:0000259" key="4">
    <source>
        <dbReference type="PROSITE" id="PS50883"/>
    </source>
</evidence>
<dbReference type="InterPro" id="IPR043128">
    <property type="entry name" value="Rev_trsase/Diguanyl_cyclase"/>
</dbReference>
<feature type="domain" description="PAS" evidence="2">
    <location>
        <begin position="581"/>
        <end position="623"/>
    </location>
</feature>
<dbReference type="InterPro" id="IPR003018">
    <property type="entry name" value="GAF"/>
</dbReference>
<dbReference type="InterPro" id="IPR035919">
    <property type="entry name" value="EAL_sf"/>
</dbReference>
<dbReference type="SUPFAM" id="SSF55781">
    <property type="entry name" value="GAF domain-like"/>
    <property type="match status" value="2"/>
</dbReference>
<dbReference type="Pfam" id="PF00990">
    <property type="entry name" value="GGDEF"/>
    <property type="match status" value="1"/>
</dbReference>
<dbReference type="FunFam" id="3.30.70.270:FF:000001">
    <property type="entry name" value="Diguanylate cyclase domain protein"/>
    <property type="match status" value="1"/>
</dbReference>
<dbReference type="PANTHER" id="PTHR44757">
    <property type="entry name" value="DIGUANYLATE CYCLASE DGCP"/>
    <property type="match status" value="1"/>
</dbReference>
<evidence type="ECO:0000259" key="5">
    <source>
        <dbReference type="PROSITE" id="PS50887"/>
    </source>
</evidence>
<dbReference type="SUPFAM" id="SSF55073">
    <property type="entry name" value="Nucleotide cyclase"/>
    <property type="match status" value="1"/>
</dbReference>
<dbReference type="AlphaFoldDB" id="A0A368XV75"/>
<evidence type="ECO:0000313" key="6">
    <source>
        <dbReference type="EMBL" id="RCW71389.1"/>
    </source>
</evidence>
<dbReference type="Pfam" id="PF08447">
    <property type="entry name" value="PAS_3"/>
    <property type="match status" value="2"/>
</dbReference>
<proteinExistence type="predicted"/>
<organism evidence="6 7">
    <name type="scientific">Pseudorhodoferax soli</name>
    <dbReference type="NCBI Taxonomy" id="545864"/>
    <lineage>
        <taxon>Bacteria</taxon>
        <taxon>Pseudomonadati</taxon>
        <taxon>Pseudomonadota</taxon>
        <taxon>Betaproteobacteria</taxon>
        <taxon>Burkholderiales</taxon>
        <taxon>Comamonadaceae</taxon>
    </lineage>
</organism>
<dbReference type="CDD" id="cd00130">
    <property type="entry name" value="PAS"/>
    <property type="match status" value="2"/>
</dbReference>
<dbReference type="NCBIfam" id="TIGR00229">
    <property type="entry name" value="sensory_box"/>
    <property type="match status" value="2"/>
</dbReference>
<comment type="caution">
    <text evidence="6">The sequence shown here is derived from an EMBL/GenBank/DDBJ whole genome shotgun (WGS) entry which is preliminary data.</text>
</comment>
<dbReference type="InterPro" id="IPR013656">
    <property type="entry name" value="PAS_4"/>
</dbReference>
<dbReference type="SMART" id="SM00267">
    <property type="entry name" value="GGDEF"/>
    <property type="match status" value="1"/>
</dbReference>
<dbReference type="InterPro" id="IPR029787">
    <property type="entry name" value="Nucleotide_cyclase"/>
</dbReference>
<dbReference type="NCBIfam" id="TIGR00254">
    <property type="entry name" value="GGDEF"/>
    <property type="match status" value="1"/>
</dbReference>
<feature type="domain" description="PAS" evidence="2">
    <location>
        <begin position="117"/>
        <end position="189"/>
    </location>
</feature>
<feature type="domain" description="PAC" evidence="3">
    <location>
        <begin position="652"/>
        <end position="704"/>
    </location>
</feature>
<dbReference type="RefSeq" id="WP_114468625.1">
    <property type="nucleotide sequence ID" value="NZ_QPJK01000004.1"/>
</dbReference>
<dbReference type="SUPFAM" id="SSF55785">
    <property type="entry name" value="PYP-like sensor domain (PAS domain)"/>
    <property type="match status" value="3"/>
</dbReference>
<dbReference type="SMART" id="SM00086">
    <property type="entry name" value="PAC"/>
    <property type="match status" value="2"/>
</dbReference>
<dbReference type="FunFam" id="3.20.20.450:FF:000001">
    <property type="entry name" value="Cyclic di-GMP phosphodiesterase yahA"/>
    <property type="match status" value="1"/>
</dbReference>
<comment type="catalytic activity">
    <reaction evidence="1">
        <text>3',3'-c-di-GMP + H2O = 5'-phosphoguanylyl(3'-&gt;5')guanosine + H(+)</text>
        <dbReference type="Rhea" id="RHEA:24902"/>
        <dbReference type="ChEBI" id="CHEBI:15377"/>
        <dbReference type="ChEBI" id="CHEBI:15378"/>
        <dbReference type="ChEBI" id="CHEBI:58754"/>
        <dbReference type="ChEBI" id="CHEBI:58805"/>
        <dbReference type="EC" id="3.1.4.52"/>
    </reaction>
    <physiologicalReaction direction="left-to-right" evidence="1">
        <dbReference type="Rhea" id="RHEA:24903"/>
    </physiologicalReaction>
</comment>
<dbReference type="Proteomes" id="UP000252884">
    <property type="component" value="Unassembled WGS sequence"/>
</dbReference>
<gene>
    <name evidence="6" type="ORF">DES41_104208</name>
</gene>
<dbReference type="PROSITE" id="PS50112">
    <property type="entry name" value="PAS"/>
    <property type="match status" value="2"/>
</dbReference>
<dbReference type="InterPro" id="IPR013655">
    <property type="entry name" value="PAS_fold_3"/>
</dbReference>
<dbReference type="Gene3D" id="3.30.70.270">
    <property type="match status" value="1"/>
</dbReference>
<dbReference type="Gene3D" id="3.20.20.450">
    <property type="entry name" value="EAL domain"/>
    <property type="match status" value="1"/>
</dbReference>
<dbReference type="CDD" id="cd01949">
    <property type="entry name" value="GGDEF"/>
    <property type="match status" value="1"/>
</dbReference>
<evidence type="ECO:0000256" key="1">
    <source>
        <dbReference type="ARBA" id="ARBA00051114"/>
    </source>
</evidence>
<sequence>MSSAPPRVVPADARIVLDAGGAVREANGKAVRLLRRSLAALRGQTLAALFQAPGEAAFAAECNWALRESCAVAFESYSTSLGRWIEVQAQPLPEGRLQVVLRDVSKRKQASDVLREGEERFRHLLRAMADAVWDWDLQASTVWWSEGAQRLMGPQAARWTEAGRSWLADLHPEDATRIRAALDAALAGTEDTWTDSFRLQREDGVVVPVSSRAYLVRNAAGRVRRVVGGLADVTLRLQADRELARLSRAQRMLSACNETLIRAESEETLLRGVCRISVDIGGYAMAWVGYAHDDARKTIDVMAHAGDDADFMRGIPMSWAEDGPNGHGPAARTVRDGEVVIVEDIAEDPTFAPWLADAQASGFRGVACLPLRDRQRTFGFFYLYAPDVVQIGRDEIALLQELANNLAFGIGNLQTEQRQRRLHAAVLQVAAAVSASTGDAFFRTMAQHMAQAVSARAAFIGRLHTAERQTVRSIAAVVDGVFRENAEFALAGTPAEPLRHQPSCYTETLPQPSPAMARALGTWRPAAYAGVRLEDSAGELVGMLVTLFDARPPDVELVLSTMQIFAARVGAELERQEQDRRLRRQASLLDLAQDAIVVYGMEHQVLFWSQGAERLYGWRGSEVGADFRVTRLQHDRGAFDQALHDVRARGEWTGELVQTRRDGSTVTVGARWTLVRDEEGAPESVLAIHTDITARKAAEREIQQLAFYDPLTQLPNRLLLMDRLQHALATEHRSGRGGALMFIDLDNFKTLNDTLGHGMGDLLLQQVAGRLQDSVRESDTVARLGGDEFVVMLEDLGQDDQAVVQHARQIGEKILSALNTPFALAGNEHLSTCSIGVAPFHGHTGGVLELLKQADIAMYQAKGAGRNTLRFYDPGLQAAVSARAALEADLRVALAQNALTLHYQPQVNADGEVTGVEALVRWQHAELGNITPAEFIPLAEDTGLIMQLGRWVLRQACFQLARWAQNPATARLDVAVNVSPRQFRHPDFVAQCGSVLARTRADGRRLKFELTEGLLVEDMEGTAAKMAALQAHGVGFALDDFGTGYSSLAYLRRLPLDQIKIDQSFVRALGGDAHNDAIVRTIIGLARSLGLQVMAEGVETAAQRDFLLREGCSDYQGYLFSPPLPAAALPAYFAAAGLSASTSTRQS</sequence>
<dbReference type="CDD" id="cd01948">
    <property type="entry name" value="EAL"/>
    <property type="match status" value="1"/>
</dbReference>
<dbReference type="InterPro" id="IPR000700">
    <property type="entry name" value="PAS-assoc_C"/>
</dbReference>
<evidence type="ECO:0000259" key="3">
    <source>
        <dbReference type="PROSITE" id="PS50113"/>
    </source>
</evidence>
<dbReference type="InterPro" id="IPR029016">
    <property type="entry name" value="GAF-like_dom_sf"/>
</dbReference>
<dbReference type="PANTHER" id="PTHR44757:SF2">
    <property type="entry name" value="BIOFILM ARCHITECTURE MAINTENANCE PROTEIN MBAA"/>
    <property type="match status" value="1"/>
</dbReference>
<dbReference type="Gene3D" id="3.30.450.40">
    <property type="match status" value="1"/>
</dbReference>
<protein>
    <submittedName>
        <fullName evidence="6">PAS domain S-box-containing protein/diguanylate cyclase (GGDEF)-like protein</fullName>
    </submittedName>
</protein>
<dbReference type="InterPro" id="IPR052155">
    <property type="entry name" value="Biofilm_reg_signaling"/>
</dbReference>
<dbReference type="Pfam" id="PF08448">
    <property type="entry name" value="PAS_4"/>
    <property type="match status" value="1"/>
</dbReference>
<dbReference type="InterPro" id="IPR035965">
    <property type="entry name" value="PAS-like_dom_sf"/>
</dbReference>
<dbReference type="Pfam" id="PF13185">
    <property type="entry name" value="GAF_2"/>
    <property type="match status" value="1"/>
</dbReference>
<feature type="domain" description="GGDEF" evidence="5">
    <location>
        <begin position="736"/>
        <end position="874"/>
    </location>
</feature>
<reference evidence="6 7" key="1">
    <citation type="submission" date="2018-07" db="EMBL/GenBank/DDBJ databases">
        <title>Genomic Encyclopedia of Type Strains, Phase IV (KMG-IV): sequencing the most valuable type-strain genomes for metagenomic binning, comparative biology and taxonomic classification.</title>
        <authorList>
            <person name="Goeker M."/>
        </authorList>
    </citation>
    <scope>NUCLEOTIDE SEQUENCE [LARGE SCALE GENOMIC DNA]</scope>
    <source>
        <strain evidence="6 7">DSM 21634</strain>
    </source>
</reference>
<dbReference type="InterPro" id="IPR000160">
    <property type="entry name" value="GGDEF_dom"/>
</dbReference>
<dbReference type="PROSITE" id="PS50883">
    <property type="entry name" value="EAL"/>
    <property type="match status" value="1"/>
</dbReference>
<dbReference type="InterPro" id="IPR001610">
    <property type="entry name" value="PAC"/>
</dbReference>
<keyword evidence="7" id="KW-1185">Reference proteome</keyword>
<dbReference type="Gene3D" id="3.30.450.20">
    <property type="entry name" value="PAS domain"/>
    <property type="match status" value="3"/>
</dbReference>
<accession>A0A368XV75</accession>
<dbReference type="PROSITE" id="PS50887">
    <property type="entry name" value="GGDEF"/>
    <property type="match status" value="1"/>
</dbReference>
<dbReference type="OrthoDB" id="9813903at2"/>
<name>A0A368XV75_9BURK</name>
<dbReference type="PROSITE" id="PS50113">
    <property type="entry name" value="PAC"/>
    <property type="match status" value="2"/>
</dbReference>